<dbReference type="SUPFAM" id="SSF53335">
    <property type="entry name" value="S-adenosyl-L-methionine-dependent methyltransferases"/>
    <property type="match status" value="1"/>
</dbReference>
<evidence type="ECO:0000259" key="2">
    <source>
        <dbReference type="Pfam" id="PF08123"/>
    </source>
</evidence>
<dbReference type="GO" id="GO:0031151">
    <property type="term" value="F:histone H3K79 methyltransferase activity"/>
    <property type="evidence" value="ECO:0007669"/>
    <property type="project" value="InterPro"/>
</dbReference>
<organism evidence="3 4">
    <name type="scientific">Phytophthora infestans</name>
    <name type="common">Potato late blight agent</name>
    <name type="synonym">Botrytis infestans</name>
    <dbReference type="NCBI Taxonomy" id="4787"/>
    <lineage>
        <taxon>Eukaryota</taxon>
        <taxon>Sar</taxon>
        <taxon>Stramenopiles</taxon>
        <taxon>Oomycota</taxon>
        <taxon>Peronosporomycetes</taxon>
        <taxon>Peronosporales</taxon>
        <taxon>Peronosporaceae</taxon>
        <taxon>Phytophthora</taxon>
    </lineage>
</organism>
<name>A0A8S9UMT0_PHYIN</name>
<dbReference type="AlphaFoldDB" id="A0A8S9UMT0"/>
<proteinExistence type="predicted"/>
<feature type="region of interest" description="Disordered" evidence="1">
    <location>
        <begin position="43"/>
        <end position="71"/>
    </location>
</feature>
<dbReference type="InterPro" id="IPR025789">
    <property type="entry name" value="DOT1_dom"/>
</dbReference>
<dbReference type="EMBL" id="JAACNO010001217">
    <property type="protein sequence ID" value="KAF4142046.1"/>
    <property type="molecule type" value="Genomic_DNA"/>
</dbReference>
<gene>
    <name evidence="3" type="ORF">GN958_ATG08746</name>
</gene>
<dbReference type="Gene3D" id="3.40.50.150">
    <property type="entry name" value="Vaccinia Virus protein VP39"/>
    <property type="match status" value="1"/>
</dbReference>
<reference evidence="3" key="1">
    <citation type="submission" date="2020-03" db="EMBL/GenBank/DDBJ databases">
        <title>Hybrid Assembly of Korean Phytophthora infestans isolates.</title>
        <authorList>
            <person name="Prokchorchik M."/>
            <person name="Lee Y."/>
            <person name="Seo J."/>
            <person name="Cho J.-H."/>
            <person name="Park Y.-E."/>
            <person name="Jang D.-C."/>
            <person name="Im J.-S."/>
            <person name="Choi J.-G."/>
            <person name="Park H.-J."/>
            <person name="Lee G.-B."/>
            <person name="Lee Y.-G."/>
            <person name="Hong S.-Y."/>
            <person name="Cho K."/>
            <person name="Sohn K.H."/>
        </authorList>
    </citation>
    <scope>NUCLEOTIDE SEQUENCE</scope>
    <source>
        <strain evidence="3">KR_2_A2</strain>
    </source>
</reference>
<evidence type="ECO:0000313" key="3">
    <source>
        <dbReference type="EMBL" id="KAF4142046.1"/>
    </source>
</evidence>
<evidence type="ECO:0000256" key="1">
    <source>
        <dbReference type="SAM" id="MobiDB-lite"/>
    </source>
</evidence>
<protein>
    <submittedName>
        <fullName evidence="3">Histone methylation protein DOT1</fullName>
    </submittedName>
</protein>
<dbReference type="Pfam" id="PF08123">
    <property type="entry name" value="DOT1"/>
    <property type="match status" value="1"/>
</dbReference>
<dbReference type="InterPro" id="IPR029063">
    <property type="entry name" value="SAM-dependent_MTases_sf"/>
</dbReference>
<accession>A0A8S9UMT0</accession>
<comment type="caution">
    <text evidence="3">The sequence shown here is derived from an EMBL/GenBank/DDBJ whole genome shotgun (WGS) entry which is preliminary data.</text>
</comment>
<evidence type="ECO:0000313" key="4">
    <source>
        <dbReference type="Proteomes" id="UP000704712"/>
    </source>
</evidence>
<feature type="domain" description="DOT1" evidence="2">
    <location>
        <begin position="281"/>
        <end position="319"/>
    </location>
</feature>
<sequence length="467" mass="51423">MTTTFTLEDDKEMVQLASAHVDAGTRMAWADIAQRAAYRPQCQRSTAVAPSDAKKRGEGGQASSRRCNGHAVDHPGWRVSWFNMFTLRNSDSAEQDLRCNNKARLEMIRCGHSVQVQVLRYAHLYSGKQLTHNVIVLGSGPSNTRYRLQRVRCLIFSHSSTSNVSCVCRASINPRASSNFKILLSLKRQRVRSVKMYPDVTSITQSADAEDMVGSLSESIRSVSSPGLPEEDGSPPMPLSSGERAVAAFLLTFFAKRLYKAPATCRIATPGISTLLRELGGLDRNDTFLDIGSRVGNVVAQVALATSVNKVIEIEIRRSRRPLRRAQLVCQAMTDIHRILTTQPYADATVVFWNNILFEPQVVEIVKEGLSKTLLLKITGEFSEFLLKALMPVSQSVLSSFKIGESVGPTVQLEDRSPTNSDRPYNRSGLASSAKSFTITLLVLTISCTLTALQLAQLTARTHHPSL</sequence>
<dbReference type="Proteomes" id="UP000704712">
    <property type="component" value="Unassembled WGS sequence"/>
</dbReference>